<name>A0A0B5I1U1_9ACTN</name>
<accession>A0A0B5I1U1</accession>
<proteinExistence type="predicted"/>
<gene>
    <name evidence="2" type="ORF">SVTN_03000</name>
</gene>
<evidence type="ECO:0000256" key="1">
    <source>
        <dbReference type="SAM" id="MobiDB-lite"/>
    </source>
</evidence>
<sequence>MEQRVRVHKVRFGGGELRVVRPDPAPGRLALRDDGHWLSMYADRDGAERLTALWSLAARSARSLVHLPIRANRAPDGAAGEGEPVALDLVLVHHSLQFPTASWKQVRSRLGAGSPHTASTPDRDFPEASAIDHDRRYHPTYRDHLGFDIAAHTLFVVGSATAFREHGTALRGLVDEAPSHRHRHPGAGHFCVEFSSGPWTRPRTRRHVPGALHIEYCEDWPV</sequence>
<reference evidence="2 3" key="1">
    <citation type="submission" date="2014-12" db="EMBL/GenBank/DDBJ databases">
        <title>Complete genome sequence of Streptomyces vietnamensis strain GIMV4.0001, a genetic manipulable producer of the benzoisochromanequinone antibiotic granaticin.</title>
        <authorList>
            <person name="Deng M.R."/>
            <person name="Guo J."/>
            <person name="Ma L.Y."/>
            <person name="Feng G.D."/>
            <person name="Mo C.Y."/>
            <person name="Zhu H.H."/>
        </authorList>
    </citation>
    <scope>NUCLEOTIDE SEQUENCE [LARGE SCALE GENOMIC DNA]</scope>
    <source>
        <strain evidence="3">GIMV4.0001</strain>
    </source>
</reference>
<dbReference type="AlphaFoldDB" id="A0A0B5I1U1"/>
<keyword evidence="3" id="KW-1185">Reference proteome</keyword>
<organism evidence="2 3">
    <name type="scientific">Streptomyces vietnamensis</name>
    <dbReference type="NCBI Taxonomy" id="362257"/>
    <lineage>
        <taxon>Bacteria</taxon>
        <taxon>Bacillati</taxon>
        <taxon>Actinomycetota</taxon>
        <taxon>Actinomycetes</taxon>
        <taxon>Kitasatosporales</taxon>
        <taxon>Streptomycetaceae</taxon>
        <taxon>Streptomyces</taxon>
    </lineage>
</organism>
<evidence type="ECO:0000313" key="3">
    <source>
        <dbReference type="Proteomes" id="UP000031774"/>
    </source>
</evidence>
<protein>
    <submittedName>
        <fullName evidence="2">Uncharacterized protein</fullName>
    </submittedName>
</protein>
<dbReference type="STRING" id="362257.SVTN_03000"/>
<dbReference type="KEGG" id="svt:SVTN_03000"/>
<dbReference type="EMBL" id="CP010407">
    <property type="protein sequence ID" value="AJF63598.1"/>
    <property type="molecule type" value="Genomic_DNA"/>
</dbReference>
<feature type="region of interest" description="Disordered" evidence="1">
    <location>
        <begin position="109"/>
        <end position="130"/>
    </location>
</feature>
<dbReference type="HOGENOM" id="CLU_1244785_0_0_11"/>
<evidence type="ECO:0000313" key="2">
    <source>
        <dbReference type="EMBL" id="AJF63598.1"/>
    </source>
</evidence>
<feature type="compositionally biased region" description="Basic and acidic residues" evidence="1">
    <location>
        <begin position="121"/>
        <end position="130"/>
    </location>
</feature>
<dbReference type="RefSeq" id="WP_041127682.1">
    <property type="nucleotide sequence ID" value="NZ_CP010407.1"/>
</dbReference>
<dbReference type="Proteomes" id="UP000031774">
    <property type="component" value="Chromosome"/>
</dbReference>